<name>A0AAV9VVM4_9PEZI</name>
<feature type="region of interest" description="Disordered" evidence="1">
    <location>
        <begin position="134"/>
        <end position="157"/>
    </location>
</feature>
<evidence type="ECO:0000313" key="3">
    <source>
        <dbReference type="Proteomes" id="UP001370758"/>
    </source>
</evidence>
<keyword evidence="3" id="KW-1185">Reference proteome</keyword>
<proteinExistence type="predicted"/>
<comment type="caution">
    <text evidence="2">The sequence shown here is derived from an EMBL/GenBank/DDBJ whole genome shotgun (WGS) entry which is preliminary data.</text>
</comment>
<evidence type="ECO:0000313" key="2">
    <source>
        <dbReference type="EMBL" id="KAK6496544.1"/>
    </source>
</evidence>
<dbReference type="EMBL" id="JAVHJL010000010">
    <property type="protein sequence ID" value="KAK6496544.1"/>
    <property type="molecule type" value="Genomic_DNA"/>
</dbReference>
<feature type="compositionally biased region" description="Polar residues" evidence="1">
    <location>
        <begin position="134"/>
        <end position="149"/>
    </location>
</feature>
<feature type="region of interest" description="Disordered" evidence="1">
    <location>
        <begin position="75"/>
        <end position="102"/>
    </location>
</feature>
<organism evidence="2 3">
    <name type="scientific">Arthrobotrys musiformis</name>
    <dbReference type="NCBI Taxonomy" id="47236"/>
    <lineage>
        <taxon>Eukaryota</taxon>
        <taxon>Fungi</taxon>
        <taxon>Dikarya</taxon>
        <taxon>Ascomycota</taxon>
        <taxon>Pezizomycotina</taxon>
        <taxon>Orbiliomycetes</taxon>
        <taxon>Orbiliales</taxon>
        <taxon>Orbiliaceae</taxon>
        <taxon>Arthrobotrys</taxon>
    </lineage>
</organism>
<feature type="region of interest" description="Disordered" evidence="1">
    <location>
        <begin position="283"/>
        <end position="332"/>
    </location>
</feature>
<dbReference type="Proteomes" id="UP001370758">
    <property type="component" value="Unassembled WGS sequence"/>
</dbReference>
<feature type="compositionally biased region" description="Polar residues" evidence="1">
    <location>
        <begin position="75"/>
        <end position="92"/>
    </location>
</feature>
<sequence>MTSRVVLHHAALKITPPPRTLRESREVYRSLRKFGEIDLYRSLRHETSTLETKDDAIVLFRDEVALGDAFDASPINVSMPTAQPSSIPSSRLSPAPTPPEPPALDKITIEISRRDHNHETRIIDQLFAAPFSVTQETPPGASIGSNSKSDTGRVSDANDYRTNLARATGGGWKSWRLEMKQAGIPTWDSIKPTSDIVTTPPSAPAAIHPRTNAAAWGRPSDNCSSGGGLDAPTLQKPTSNAIQNPTPLPLDPTLHTFRRQRQSQAGSTYNSQPTIKNSTGWWRSMAQSEGQKSHPTAQQGQPVVSVISENSSRSTPESILSERPARTEVETPIAAHAPANGIEPSTDGKELIDNAQSNIESGSCLTPSGLEALPTKEAKQHVELHGEEIHGSIPDRGIPSIREAEALPQNGTAPLPSLDVSSRLGEDAKTQPMGKVGAPLDARIDGEETWREGVQTKRMNQPEPETASAKKRWWSLPWQK</sequence>
<evidence type="ECO:0000256" key="1">
    <source>
        <dbReference type="SAM" id="MobiDB-lite"/>
    </source>
</evidence>
<feature type="region of interest" description="Disordered" evidence="1">
    <location>
        <begin position="426"/>
        <end position="480"/>
    </location>
</feature>
<accession>A0AAV9VVM4</accession>
<gene>
    <name evidence="2" type="ORF">TWF481_001546</name>
</gene>
<feature type="compositionally biased region" description="Polar residues" evidence="1">
    <location>
        <begin position="283"/>
        <end position="318"/>
    </location>
</feature>
<protein>
    <submittedName>
        <fullName evidence="2">Uncharacterized protein</fullName>
    </submittedName>
</protein>
<feature type="compositionally biased region" description="Basic and acidic residues" evidence="1">
    <location>
        <begin position="442"/>
        <end position="455"/>
    </location>
</feature>
<reference evidence="2 3" key="1">
    <citation type="submission" date="2023-08" db="EMBL/GenBank/DDBJ databases">
        <authorList>
            <person name="Palmer J.M."/>
        </authorList>
    </citation>
    <scope>NUCLEOTIDE SEQUENCE [LARGE SCALE GENOMIC DNA]</scope>
    <source>
        <strain evidence="2 3">TWF481</strain>
    </source>
</reference>
<dbReference type="AlphaFoldDB" id="A0AAV9VVM4"/>